<evidence type="ECO:0000313" key="5">
    <source>
        <dbReference type="EMBL" id="SCW82130.1"/>
    </source>
</evidence>
<dbReference type="Gene3D" id="3.40.605.10">
    <property type="entry name" value="Aldehyde Dehydrogenase, Chain A, domain 1"/>
    <property type="match status" value="1"/>
</dbReference>
<dbReference type="InterPro" id="IPR015590">
    <property type="entry name" value="Aldehyde_DH_dom"/>
</dbReference>
<dbReference type="NCBIfam" id="TIGR01722">
    <property type="entry name" value="MMSDH"/>
    <property type="match status" value="1"/>
</dbReference>
<dbReference type="GO" id="GO:0004491">
    <property type="term" value="F:methylmalonate-semialdehyde dehydrogenase (acylating, NAD) activity"/>
    <property type="evidence" value="ECO:0007669"/>
    <property type="project" value="UniProtKB-EC"/>
</dbReference>
<dbReference type="GO" id="GO:0006210">
    <property type="term" value="P:thymine catabolic process"/>
    <property type="evidence" value="ECO:0007669"/>
    <property type="project" value="TreeGrafter"/>
</dbReference>
<keyword evidence="6" id="KW-1185">Reference proteome</keyword>
<dbReference type="PROSITE" id="PS00070">
    <property type="entry name" value="ALDEHYDE_DEHYDR_CYS"/>
    <property type="match status" value="1"/>
</dbReference>
<dbReference type="SUPFAM" id="SSF53720">
    <property type="entry name" value="ALDH-like"/>
    <property type="match status" value="1"/>
</dbReference>
<dbReference type="Proteomes" id="UP000242418">
    <property type="component" value="Unassembled WGS sequence"/>
</dbReference>
<accession>A0AB37ZBE8</accession>
<evidence type="ECO:0000313" key="6">
    <source>
        <dbReference type="Proteomes" id="UP000242418"/>
    </source>
</evidence>
<dbReference type="PANTHER" id="PTHR43866">
    <property type="entry name" value="MALONATE-SEMIALDEHYDE DEHYDROGENASE"/>
    <property type="match status" value="1"/>
</dbReference>
<dbReference type="RefSeq" id="WP_090255379.1">
    <property type="nucleotide sequence ID" value="NZ_FMTL01000004.1"/>
</dbReference>
<keyword evidence="3" id="KW-0520">NAD</keyword>
<dbReference type="Pfam" id="PF00171">
    <property type="entry name" value="Aldedh"/>
    <property type="match status" value="1"/>
</dbReference>
<dbReference type="Gene3D" id="3.40.309.10">
    <property type="entry name" value="Aldehyde Dehydrogenase, Chain A, domain 2"/>
    <property type="match status" value="1"/>
</dbReference>
<dbReference type="CDD" id="cd07085">
    <property type="entry name" value="ALDH_F6_MMSDH"/>
    <property type="match status" value="1"/>
</dbReference>
<comment type="caution">
    <text evidence="5">The sequence shown here is derived from an EMBL/GenBank/DDBJ whole genome shotgun (WGS) entry which is preliminary data.</text>
</comment>
<dbReference type="InterPro" id="IPR016163">
    <property type="entry name" value="Ald_DH_C"/>
</dbReference>
<evidence type="ECO:0000256" key="2">
    <source>
        <dbReference type="ARBA" id="ARBA00023002"/>
    </source>
</evidence>
<name>A0AB37ZBE8_9PSED</name>
<evidence type="ECO:0000256" key="3">
    <source>
        <dbReference type="ARBA" id="ARBA00023027"/>
    </source>
</evidence>
<feature type="domain" description="Aldehyde dehydrogenase" evidence="4">
    <location>
        <begin position="16"/>
        <end position="477"/>
    </location>
</feature>
<evidence type="ECO:0000256" key="1">
    <source>
        <dbReference type="ARBA" id="ARBA00013048"/>
    </source>
</evidence>
<protein>
    <recommendedName>
        <fullName evidence="1">methylmalonate-semialdehyde dehydrogenase (CoA acylating)</fullName>
        <ecNumber evidence="1">1.2.1.27</ecNumber>
    </recommendedName>
</protein>
<dbReference type="InterPro" id="IPR016160">
    <property type="entry name" value="Ald_DH_CS_CYS"/>
</dbReference>
<dbReference type="InterPro" id="IPR010061">
    <property type="entry name" value="MeMal-semiAld_DH"/>
</dbReference>
<sequence>MTIVNHLIHGELTAGTGRSADVFNPSTGAATKKVALADRATMQLAIDSAKSAFPAWRNTPPAKRAQVMFRFKQLLEQHEATIAKLISEEHGKTIEDAVGELKRGIENVEFACAAPEILKGEYSRNVGPNIDAWSDLQPIGVVAGITPFNFPAMVPLWMYPLAIVCGNCFILKPSERDPSSTLYIAQLLIEAGLPKGVLNVVHGDKEAVDALIEAPEVKALSFVGSTPIAEYIYSEGTKRGKRVQALGGAKNHAVLMPDADLDNAVSALMGAAYGSCGERCMAISVAVCVGDQIADALVEKIVPQIKALKIGAGTSCGLDMGPLVTGAARDKVKGYIDAGVAQGASLVVDGRDLVVAGNENGFFVGGTLFDKVTPEMTIYTDEIFGPVLCIVRVGSLEAAMQLINDHEYGNGTCIFTRDGEAARLFCDEIEVGMVGVNVPLPVPVSYHSFGGWKRSLFGDLHAYGPDGVRFYTRKKAITQRWPQRASHEAAQFAFPSNG</sequence>
<dbReference type="PANTHER" id="PTHR43866:SF4">
    <property type="entry name" value="MALONATE-SEMIALDEHYDE DEHYDROGENASE"/>
    <property type="match status" value="1"/>
</dbReference>
<dbReference type="GO" id="GO:0006574">
    <property type="term" value="P:L-valine catabolic process"/>
    <property type="evidence" value="ECO:0007669"/>
    <property type="project" value="TreeGrafter"/>
</dbReference>
<dbReference type="InterPro" id="IPR016162">
    <property type="entry name" value="Ald_DH_N"/>
</dbReference>
<dbReference type="FunFam" id="3.40.309.10:FF:000002">
    <property type="entry name" value="Methylmalonate-semialdehyde dehydrogenase (Acylating)"/>
    <property type="match status" value="1"/>
</dbReference>
<dbReference type="AlphaFoldDB" id="A0AB37ZBE8"/>
<organism evidence="5 6">
    <name type="scientific">Pseudomonas peli</name>
    <dbReference type="NCBI Taxonomy" id="592361"/>
    <lineage>
        <taxon>Bacteria</taxon>
        <taxon>Pseudomonadati</taxon>
        <taxon>Pseudomonadota</taxon>
        <taxon>Gammaproteobacteria</taxon>
        <taxon>Pseudomonadales</taxon>
        <taxon>Pseudomonadaceae</taxon>
        <taxon>Pseudomonas</taxon>
    </lineage>
</organism>
<evidence type="ECO:0000259" key="4">
    <source>
        <dbReference type="Pfam" id="PF00171"/>
    </source>
</evidence>
<reference evidence="5 6" key="1">
    <citation type="submission" date="2016-10" db="EMBL/GenBank/DDBJ databases">
        <authorList>
            <person name="Varghese N."/>
            <person name="Submissions S."/>
        </authorList>
    </citation>
    <scope>NUCLEOTIDE SEQUENCE [LARGE SCALE GENOMIC DNA]</scope>
    <source>
        <strain evidence="5 6">DSM 17833</strain>
    </source>
</reference>
<dbReference type="InterPro" id="IPR016161">
    <property type="entry name" value="Ald_DH/histidinol_DH"/>
</dbReference>
<keyword evidence="2" id="KW-0560">Oxidoreductase</keyword>
<dbReference type="EMBL" id="FMTL01000004">
    <property type="protein sequence ID" value="SCW82130.1"/>
    <property type="molecule type" value="Genomic_DNA"/>
</dbReference>
<proteinExistence type="predicted"/>
<dbReference type="FunFam" id="3.40.605.10:FF:000003">
    <property type="entry name" value="Methylmalonate-semialdehyde dehydrogenase [acylating]"/>
    <property type="match status" value="1"/>
</dbReference>
<gene>
    <name evidence="5" type="ORF">SAMN05216370_3750</name>
</gene>
<dbReference type="EC" id="1.2.1.27" evidence="1"/>